<keyword evidence="2" id="KW-1185">Reference proteome</keyword>
<name>A0A1I0ENZ2_9GAMM</name>
<dbReference type="STRING" id="1123402.SAMN02583745_02474"/>
<evidence type="ECO:0000313" key="1">
    <source>
        <dbReference type="EMBL" id="SET47210.1"/>
    </source>
</evidence>
<proteinExistence type="predicted"/>
<sequence>MKKFKRIDINLAKNAFQVYTFEHAEIKLINKKLSRAESWYQVISATELTWKMSFSDCLVDPVNNSI</sequence>
<accession>A0A1I0ENZ2</accession>
<dbReference type="AlphaFoldDB" id="A0A1I0ENZ2"/>
<dbReference type="RefSeq" id="WP_093321653.1">
    <property type="nucleotide sequence ID" value="NZ_FOHV01000029.1"/>
</dbReference>
<protein>
    <submittedName>
        <fullName evidence="1">Uncharacterized protein</fullName>
    </submittedName>
</protein>
<reference evidence="2" key="1">
    <citation type="submission" date="2016-10" db="EMBL/GenBank/DDBJ databases">
        <authorList>
            <person name="Varghese N."/>
            <person name="Submissions S."/>
        </authorList>
    </citation>
    <scope>NUCLEOTIDE SEQUENCE [LARGE SCALE GENOMIC DNA]</scope>
    <source>
        <strain evidence="2">DSM 18579</strain>
    </source>
</reference>
<dbReference type="OrthoDB" id="5289737at2"/>
<organism evidence="1 2">
    <name type="scientific">Thorsellia anophelis DSM 18579</name>
    <dbReference type="NCBI Taxonomy" id="1123402"/>
    <lineage>
        <taxon>Bacteria</taxon>
        <taxon>Pseudomonadati</taxon>
        <taxon>Pseudomonadota</taxon>
        <taxon>Gammaproteobacteria</taxon>
        <taxon>Enterobacterales</taxon>
        <taxon>Thorselliaceae</taxon>
        <taxon>Thorsellia</taxon>
    </lineage>
</organism>
<gene>
    <name evidence="1" type="ORF">SAMN02583745_02474</name>
</gene>
<evidence type="ECO:0000313" key="2">
    <source>
        <dbReference type="Proteomes" id="UP000242642"/>
    </source>
</evidence>
<dbReference type="Proteomes" id="UP000242642">
    <property type="component" value="Unassembled WGS sequence"/>
</dbReference>
<dbReference type="EMBL" id="FOHV01000029">
    <property type="protein sequence ID" value="SET47210.1"/>
    <property type="molecule type" value="Genomic_DNA"/>
</dbReference>